<comment type="caution">
    <text evidence="6">The sequence shown here is derived from an EMBL/GenBank/DDBJ whole genome shotgun (WGS) entry which is preliminary data.</text>
</comment>
<sequence length="396" mass="42710">METEDQHPAGAGQDRRLLPQRAAALPVNSPKILPADPKAAYLAAQAETDAAIRRVLLSGHYILGPEGDGFEREFSQWLGVAGTVALANGTDAIELALRAAGIGPGDKVVTVANTVTATVSAITATGARAVYVEIDPATMLMDVGALEAMLTTLRDPKIKAVVPVHLYGQMVDMPHLTTVAAAHNLTVIEDCAQAHGAAIGGRKAGTWGRLAAFSFYPTKNLGALGDGGAVCGGDVALLEQVRLLRQYGWRKRYVSEMPGRNSRLDELQAAILRVRLTKLDADNLRRATIAARYLESLKGLPLVLPVTAEGRTHCWHQFVVRTPRREELRIHLEKRHILCGVLYPVPVHRQPAYHDAAQSLPHTEQACAEVLSLPLHPGLTDADVERVMREVSGFFA</sequence>
<evidence type="ECO:0000256" key="5">
    <source>
        <dbReference type="RuleBase" id="RU004508"/>
    </source>
</evidence>
<dbReference type="Gene3D" id="3.40.640.10">
    <property type="entry name" value="Type I PLP-dependent aspartate aminotransferase-like (Major domain)"/>
    <property type="match status" value="1"/>
</dbReference>
<protein>
    <submittedName>
        <fullName evidence="6">DegT/DnrJ/EryC1/StrS family aminotransferase</fullName>
    </submittedName>
</protein>
<evidence type="ECO:0000256" key="2">
    <source>
        <dbReference type="ARBA" id="ARBA00037999"/>
    </source>
</evidence>
<dbReference type="PIRSF" id="PIRSF000390">
    <property type="entry name" value="PLP_StrS"/>
    <property type="match status" value="1"/>
</dbReference>
<dbReference type="GO" id="GO:0008483">
    <property type="term" value="F:transaminase activity"/>
    <property type="evidence" value="ECO:0007669"/>
    <property type="project" value="UniProtKB-KW"/>
</dbReference>
<evidence type="ECO:0000256" key="1">
    <source>
        <dbReference type="ARBA" id="ARBA00022898"/>
    </source>
</evidence>
<dbReference type="InterPro" id="IPR015424">
    <property type="entry name" value="PyrdxlP-dep_Trfase"/>
</dbReference>
<dbReference type="EMBL" id="SDHX01000001">
    <property type="protein sequence ID" value="RXK56061.1"/>
    <property type="molecule type" value="Genomic_DNA"/>
</dbReference>
<keyword evidence="7" id="KW-1185">Reference proteome</keyword>
<evidence type="ECO:0000313" key="6">
    <source>
        <dbReference type="EMBL" id="RXK56061.1"/>
    </source>
</evidence>
<feature type="active site" description="Proton acceptor" evidence="3">
    <location>
        <position position="219"/>
    </location>
</feature>
<dbReference type="SUPFAM" id="SSF53383">
    <property type="entry name" value="PLP-dependent transferases"/>
    <property type="match status" value="1"/>
</dbReference>
<dbReference type="CDD" id="cd00616">
    <property type="entry name" value="AHBA_syn"/>
    <property type="match status" value="1"/>
</dbReference>
<dbReference type="InterPro" id="IPR000653">
    <property type="entry name" value="DegT/StrS_aminotransferase"/>
</dbReference>
<dbReference type="OrthoDB" id="9810913at2"/>
<dbReference type="InterPro" id="IPR015422">
    <property type="entry name" value="PyrdxlP-dep_Trfase_small"/>
</dbReference>
<evidence type="ECO:0000313" key="7">
    <source>
        <dbReference type="Proteomes" id="UP000290218"/>
    </source>
</evidence>
<accession>A0A4Q1CAZ2</accession>
<dbReference type="Proteomes" id="UP000290218">
    <property type="component" value="Unassembled WGS sequence"/>
</dbReference>
<feature type="modified residue" description="N6-(pyridoxal phosphate)lysine" evidence="4">
    <location>
        <position position="219"/>
    </location>
</feature>
<dbReference type="InterPro" id="IPR015421">
    <property type="entry name" value="PyrdxlP-dep_Trfase_major"/>
</dbReference>
<dbReference type="PANTHER" id="PTHR30244">
    <property type="entry name" value="TRANSAMINASE"/>
    <property type="match status" value="1"/>
</dbReference>
<evidence type="ECO:0000256" key="4">
    <source>
        <dbReference type="PIRSR" id="PIRSR000390-2"/>
    </source>
</evidence>
<dbReference type="Gene3D" id="3.90.1150.10">
    <property type="entry name" value="Aspartate Aminotransferase, domain 1"/>
    <property type="match status" value="1"/>
</dbReference>
<proteinExistence type="inferred from homology"/>
<dbReference type="GO" id="GO:0030170">
    <property type="term" value="F:pyridoxal phosphate binding"/>
    <property type="evidence" value="ECO:0007669"/>
    <property type="project" value="TreeGrafter"/>
</dbReference>
<keyword evidence="6" id="KW-0808">Transferase</keyword>
<reference evidence="6 7" key="1">
    <citation type="submission" date="2019-01" db="EMBL/GenBank/DDBJ databases">
        <title>Lacunisphaera sp. strain TWA-58.</title>
        <authorList>
            <person name="Chen W.-M."/>
        </authorList>
    </citation>
    <scope>NUCLEOTIDE SEQUENCE [LARGE SCALE GENOMIC DNA]</scope>
    <source>
        <strain evidence="6 7">TWA-58</strain>
    </source>
</reference>
<evidence type="ECO:0000256" key="3">
    <source>
        <dbReference type="PIRSR" id="PIRSR000390-1"/>
    </source>
</evidence>
<keyword evidence="1 4" id="KW-0663">Pyridoxal phosphate</keyword>
<dbReference type="PANTHER" id="PTHR30244:SF36">
    <property type="entry name" value="3-OXO-GLUCOSE-6-PHOSPHATE:GLUTAMATE AMINOTRANSFERASE"/>
    <property type="match status" value="1"/>
</dbReference>
<dbReference type="GO" id="GO:0000271">
    <property type="term" value="P:polysaccharide biosynthetic process"/>
    <property type="evidence" value="ECO:0007669"/>
    <property type="project" value="TreeGrafter"/>
</dbReference>
<dbReference type="Pfam" id="PF01041">
    <property type="entry name" value="DegT_DnrJ_EryC1"/>
    <property type="match status" value="1"/>
</dbReference>
<name>A0A4Q1CAZ2_9BACT</name>
<organism evidence="6 7">
    <name type="scientific">Oleiharenicola lentus</name>
    <dbReference type="NCBI Taxonomy" id="2508720"/>
    <lineage>
        <taxon>Bacteria</taxon>
        <taxon>Pseudomonadati</taxon>
        <taxon>Verrucomicrobiota</taxon>
        <taxon>Opitutia</taxon>
        <taxon>Opitutales</taxon>
        <taxon>Opitutaceae</taxon>
        <taxon>Oleiharenicola</taxon>
    </lineage>
</organism>
<gene>
    <name evidence="6" type="ORF">ESB00_09335</name>
</gene>
<dbReference type="AlphaFoldDB" id="A0A4Q1CAZ2"/>
<comment type="similarity">
    <text evidence="2 5">Belongs to the DegT/DnrJ/EryC1 family.</text>
</comment>
<keyword evidence="6" id="KW-0032">Aminotransferase</keyword>